<reference evidence="1 2" key="1">
    <citation type="submission" date="2019-06" db="EMBL/GenBank/DDBJ databases">
        <title>Complete genome sequence of the virus isoalte vB_EcoS_PHB17 infecting Shiga toxin-producing Escherichia.</title>
        <authorList>
            <person name="Chen Y."/>
            <person name="Qian P."/>
            <person name="Song J."/>
            <person name="Li X."/>
        </authorList>
    </citation>
    <scope>NUCLEOTIDE SEQUENCE [LARGE SCALE GENOMIC DNA]</scope>
</reference>
<accession>A0A514DKM1</accession>
<sequence length="81" mass="9108">MQYMKIKQMTDDAIKTASAEGRLFRLVRSNKSMPLKVKPFELHKPGCKCTSDGGDYWPDCMNTINIARAAIKKGNLFLGVK</sequence>
<evidence type="ECO:0000313" key="2">
    <source>
        <dbReference type="Proteomes" id="UP000315658"/>
    </source>
</evidence>
<name>A0A514DKM1_9CAUD</name>
<dbReference type="Proteomes" id="UP000315658">
    <property type="component" value="Segment"/>
</dbReference>
<dbReference type="EMBL" id="MN090155">
    <property type="protein sequence ID" value="QDH94206.1"/>
    <property type="molecule type" value="Genomic_DNA"/>
</dbReference>
<dbReference type="RefSeq" id="YP_010064572.1">
    <property type="nucleotide sequence ID" value="NC_054892.1"/>
</dbReference>
<keyword evidence="2" id="KW-1185">Reference proteome</keyword>
<evidence type="ECO:0000313" key="1">
    <source>
        <dbReference type="EMBL" id="QDH94206.1"/>
    </source>
</evidence>
<dbReference type="KEGG" id="vg:65053026"/>
<proteinExistence type="predicted"/>
<dbReference type="GeneID" id="65053026"/>
<organism evidence="1 2">
    <name type="scientific">Escherichia phage vB_EcoS_PHB17</name>
    <dbReference type="NCBI Taxonomy" id="2591407"/>
    <lineage>
        <taxon>Viruses</taxon>
        <taxon>Duplodnaviria</taxon>
        <taxon>Heunggongvirae</taxon>
        <taxon>Uroviricota</taxon>
        <taxon>Caudoviricetes</taxon>
        <taxon>Drexlerviridae</taxon>
        <taxon>Tempevirinae</taxon>
        <taxon>Baihuvirus</taxon>
        <taxon>Baihuvirus PHB17</taxon>
        <taxon>Changchunvirus PHB17</taxon>
    </lineage>
</organism>
<protein>
    <submittedName>
        <fullName evidence="1">Uncharacterized protein</fullName>
    </submittedName>
</protein>